<reference evidence="1" key="1">
    <citation type="journal article" date="2014" name="Genome Biol. Evol.">
        <title>Pangenome evidence for extensive interdomain horizontal transfer affecting lineage core and shell genes in uncultured planktonic thaumarchaeota and euryarchaeota.</title>
        <authorList>
            <person name="Deschamps P."/>
            <person name="Zivanovic Y."/>
            <person name="Moreira D."/>
            <person name="Rodriguez-Valera F."/>
            <person name="Lopez-Garcia P."/>
        </authorList>
    </citation>
    <scope>NUCLEOTIDE SEQUENCE</scope>
</reference>
<dbReference type="AlphaFoldDB" id="A0A075I1F4"/>
<name>A0A075I1F4_9ARCH</name>
<sequence length="132" mass="14594">MYFIPVVKQHASHHASNSVNLGASCYVNVNIIFPLLENYLCDSLNDRKKSQPVGKDNLCLNSLFSNCLSIFCRYLMDLSLATSSCATNQTLSAFILTAGITTLSTSKATGAMWMRRFTMSFIIVSTVCILYT</sequence>
<organism evidence="1">
    <name type="scientific">uncultured marine thaumarchaeote SAT1000_05_B05</name>
    <dbReference type="NCBI Taxonomy" id="1456357"/>
    <lineage>
        <taxon>Archaea</taxon>
        <taxon>Nitrososphaerota</taxon>
        <taxon>environmental samples</taxon>
    </lineage>
</organism>
<proteinExistence type="predicted"/>
<dbReference type="EMBL" id="KF901194">
    <property type="protein sequence ID" value="AIF21615.1"/>
    <property type="molecule type" value="Genomic_DNA"/>
</dbReference>
<protein>
    <submittedName>
        <fullName evidence="1">Uncharacterized protein</fullName>
    </submittedName>
</protein>
<accession>A0A075I1F4</accession>
<evidence type="ECO:0000313" key="1">
    <source>
        <dbReference type="EMBL" id="AIF21615.1"/>
    </source>
</evidence>